<evidence type="ECO:0000256" key="1">
    <source>
        <dbReference type="SAM" id="Phobius"/>
    </source>
</evidence>
<keyword evidence="1" id="KW-1133">Transmembrane helix</keyword>
<dbReference type="EMBL" id="BPLR01002137">
    <property type="protein sequence ID" value="GIX70408.1"/>
    <property type="molecule type" value="Genomic_DNA"/>
</dbReference>
<keyword evidence="1" id="KW-0472">Membrane</keyword>
<keyword evidence="3" id="KW-1185">Reference proteome</keyword>
<organism evidence="2 3">
    <name type="scientific">Caerostris extrusa</name>
    <name type="common">Bark spider</name>
    <name type="synonym">Caerostris bankana</name>
    <dbReference type="NCBI Taxonomy" id="172846"/>
    <lineage>
        <taxon>Eukaryota</taxon>
        <taxon>Metazoa</taxon>
        <taxon>Ecdysozoa</taxon>
        <taxon>Arthropoda</taxon>
        <taxon>Chelicerata</taxon>
        <taxon>Arachnida</taxon>
        <taxon>Araneae</taxon>
        <taxon>Araneomorphae</taxon>
        <taxon>Entelegynae</taxon>
        <taxon>Araneoidea</taxon>
        <taxon>Araneidae</taxon>
        <taxon>Caerostris</taxon>
    </lineage>
</organism>
<protein>
    <submittedName>
        <fullName evidence="2">Uncharacterized protein</fullName>
    </submittedName>
</protein>
<evidence type="ECO:0000313" key="3">
    <source>
        <dbReference type="Proteomes" id="UP001054945"/>
    </source>
</evidence>
<sequence length="132" mass="15401">MVNPYAKMFVKFKELINFINVLVWESIIIGEILACPSIIYPALLIYLYLSNDMKTTATLNHVLFLLSNDKSKKKLKNGTEKISLKKYIRIFYSPESFAFYPACPPQNNRSLLCPSRTFRNRPRECICDRRKA</sequence>
<feature type="transmembrane region" description="Helical" evidence="1">
    <location>
        <begin position="21"/>
        <end position="49"/>
    </location>
</feature>
<dbReference type="AlphaFoldDB" id="A0AAV4MDA8"/>
<comment type="caution">
    <text evidence="2">The sequence shown here is derived from an EMBL/GenBank/DDBJ whole genome shotgun (WGS) entry which is preliminary data.</text>
</comment>
<evidence type="ECO:0000313" key="2">
    <source>
        <dbReference type="EMBL" id="GIX70408.1"/>
    </source>
</evidence>
<accession>A0AAV4MDA8</accession>
<gene>
    <name evidence="2" type="ORF">CEXT_219981</name>
</gene>
<proteinExistence type="predicted"/>
<name>A0AAV4MDA8_CAEEX</name>
<keyword evidence="1" id="KW-0812">Transmembrane</keyword>
<reference evidence="2 3" key="1">
    <citation type="submission" date="2021-06" db="EMBL/GenBank/DDBJ databases">
        <title>Caerostris extrusa draft genome.</title>
        <authorList>
            <person name="Kono N."/>
            <person name="Arakawa K."/>
        </authorList>
    </citation>
    <scope>NUCLEOTIDE SEQUENCE [LARGE SCALE GENOMIC DNA]</scope>
</reference>
<dbReference type="Proteomes" id="UP001054945">
    <property type="component" value="Unassembled WGS sequence"/>
</dbReference>